<keyword evidence="1" id="KW-0472">Membrane</keyword>
<dbReference type="RefSeq" id="WP_084099245.1">
    <property type="nucleotide sequence ID" value="NZ_FWXK01000005.1"/>
</dbReference>
<dbReference type="Pfam" id="PF12841">
    <property type="entry name" value="YvrJ"/>
    <property type="match status" value="1"/>
</dbReference>
<gene>
    <name evidence="2" type="ORF">SAMN04487984_1123</name>
</gene>
<protein>
    <submittedName>
        <fullName evidence="2">YvrJ protein family protein</fullName>
    </submittedName>
</protein>
<keyword evidence="3" id="KW-1185">Reference proteome</keyword>
<sequence length="48" mass="5445">MDLTYDAMMQLIGNVGFPIFVSLYLMIRTEKKLDALIAAVESLNQETH</sequence>
<organism evidence="2 3">
    <name type="scientific">Aerococcus suis</name>
    <dbReference type="NCBI Taxonomy" id="371602"/>
    <lineage>
        <taxon>Bacteria</taxon>
        <taxon>Bacillati</taxon>
        <taxon>Bacillota</taxon>
        <taxon>Bacilli</taxon>
        <taxon>Lactobacillales</taxon>
        <taxon>Aerococcaceae</taxon>
        <taxon>Aerococcus</taxon>
    </lineage>
</organism>
<keyword evidence="1" id="KW-0812">Transmembrane</keyword>
<dbReference type="AlphaFoldDB" id="A0A1W1Z3Z7"/>
<feature type="transmembrane region" description="Helical" evidence="1">
    <location>
        <begin position="7"/>
        <end position="27"/>
    </location>
</feature>
<dbReference type="Proteomes" id="UP000243884">
    <property type="component" value="Unassembled WGS sequence"/>
</dbReference>
<evidence type="ECO:0000256" key="1">
    <source>
        <dbReference type="SAM" id="Phobius"/>
    </source>
</evidence>
<dbReference type="OrthoDB" id="2662123at2"/>
<evidence type="ECO:0000313" key="2">
    <source>
        <dbReference type="EMBL" id="SMC43175.1"/>
    </source>
</evidence>
<accession>A0A1W1Z3Z7</accession>
<evidence type="ECO:0000313" key="3">
    <source>
        <dbReference type="Proteomes" id="UP000243884"/>
    </source>
</evidence>
<reference evidence="3" key="1">
    <citation type="submission" date="2017-04" db="EMBL/GenBank/DDBJ databases">
        <authorList>
            <person name="Varghese N."/>
            <person name="Submissions S."/>
        </authorList>
    </citation>
    <scope>NUCLEOTIDE SEQUENCE [LARGE SCALE GENOMIC DNA]</scope>
    <source>
        <strain evidence="3">DSM 21500</strain>
    </source>
</reference>
<name>A0A1W1Z3Z7_9LACT</name>
<proteinExistence type="predicted"/>
<dbReference type="InterPro" id="IPR024419">
    <property type="entry name" value="YvrJ"/>
</dbReference>
<keyword evidence="1" id="KW-1133">Transmembrane helix</keyword>
<dbReference type="EMBL" id="FWXK01000005">
    <property type="protein sequence ID" value="SMC43175.1"/>
    <property type="molecule type" value="Genomic_DNA"/>
</dbReference>